<reference evidence="3" key="1">
    <citation type="submission" date="2022-10" db="EMBL/GenBank/DDBJ databases">
        <title>Genome assembly of Pristionchus species.</title>
        <authorList>
            <person name="Yoshida K."/>
            <person name="Sommer R.J."/>
        </authorList>
    </citation>
    <scope>NUCLEOTIDE SEQUENCE [LARGE SCALE GENOMIC DNA]</scope>
    <source>
        <strain evidence="3">RS5460</strain>
    </source>
</reference>
<feature type="compositionally biased region" description="Acidic residues" evidence="1">
    <location>
        <begin position="1"/>
        <end position="11"/>
    </location>
</feature>
<sequence>CNAEQEIDDDAAITTCSSEHANEQSEIEEDEKATPHLCYAEQENVHNTTKKPSRPISVDLPTIYANAGSSSMYLSQPELATKSSPIARFLRRISAVKDDVQSGIKHVRSSLSRSSLRLRSRPTRSGTRKYKGYI</sequence>
<name>A0AAN4ZHU5_9BILA</name>
<feature type="compositionally biased region" description="Basic residues" evidence="1">
    <location>
        <begin position="116"/>
        <end position="134"/>
    </location>
</feature>
<evidence type="ECO:0000313" key="2">
    <source>
        <dbReference type="EMBL" id="GMR38292.1"/>
    </source>
</evidence>
<dbReference type="Proteomes" id="UP001328107">
    <property type="component" value="Unassembled WGS sequence"/>
</dbReference>
<feature type="region of interest" description="Disordered" evidence="1">
    <location>
        <begin position="106"/>
        <end position="134"/>
    </location>
</feature>
<proteinExistence type="predicted"/>
<evidence type="ECO:0000256" key="1">
    <source>
        <dbReference type="SAM" id="MobiDB-lite"/>
    </source>
</evidence>
<dbReference type="EMBL" id="BTRK01000002">
    <property type="protein sequence ID" value="GMR38292.1"/>
    <property type="molecule type" value="Genomic_DNA"/>
</dbReference>
<feature type="region of interest" description="Disordered" evidence="1">
    <location>
        <begin position="1"/>
        <end position="33"/>
    </location>
</feature>
<evidence type="ECO:0000313" key="3">
    <source>
        <dbReference type="Proteomes" id="UP001328107"/>
    </source>
</evidence>
<gene>
    <name evidence="2" type="ORF">PMAYCL1PPCAC_08487</name>
</gene>
<keyword evidence="3" id="KW-1185">Reference proteome</keyword>
<feature type="non-terminal residue" evidence="2">
    <location>
        <position position="1"/>
    </location>
</feature>
<organism evidence="2 3">
    <name type="scientific">Pristionchus mayeri</name>
    <dbReference type="NCBI Taxonomy" id="1317129"/>
    <lineage>
        <taxon>Eukaryota</taxon>
        <taxon>Metazoa</taxon>
        <taxon>Ecdysozoa</taxon>
        <taxon>Nematoda</taxon>
        <taxon>Chromadorea</taxon>
        <taxon>Rhabditida</taxon>
        <taxon>Rhabditina</taxon>
        <taxon>Diplogasteromorpha</taxon>
        <taxon>Diplogasteroidea</taxon>
        <taxon>Neodiplogasteridae</taxon>
        <taxon>Pristionchus</taxon>
    </lineage>
</organism>
<protein>
    <submittedName>
        <fullName evidence="2">Uncharacterized protein</fullName>
    </submittedName>
</protein>
<comment type="caution">
    <text evidence="2">The sequence shown here is derived from an EMBL/GenBank/DDBJ whole genome shotgun (WGS) entry which is preliminary data.</text>
</comment>
<accession>A0AAN4ZHU5</accession>
<dbReference type="AlphaFoldDB" id="A0AAN4ZHU5"/>